<evidence type="ECO:0000313" key="5">
    <source>
        <dbReference type="Proteomes" id="UP000034723"/>
    </source>
</evidence>
<dbReference type="InterPro" id="IPR000644">
    <property type="entry name" value="CBS_dom"/>
</dbReference>
<dbReference type="OrthoDB" id="9280at2157"/>
<sequence>MDREQLESLIRFDYEVVNADDTISKVFPLLDKLDPDKASALVVKENGKIIGVIRERDLIRGSAMTNPHETKVKNFVIRTGIVDYSDLDVERVVRRFIEDSTPFVIVRKDGNYGVIYINDFLLSLKPELEDVRVREVMNPDVVTINAHDSAGKALSLMRTHGVDRLVVVDERHRVVGVITGKDIVDRIIAPRKRARMGDSKGEKEKTLAIMVESIMSYPPVTCEKDDRVSDVIDQMVEHMVSSVVVVAADETPEGIVTKKDILEKFLAERKPEGQLRIELIVRGMEIDEFDQVAIQSDVEKFMRKFSSFIRDAVMFIYIKQHKERFRGLPLIHVRIKLSSDRGTFFATGEGWGVEFAIHATLKKLEREILKEKELLTDAKMVKRFYEEVFEF</sequence>
<dbReference type="Proteomes" id="UP000034723">
    <property type="component" value="Chromosome"/>
</dbReference>
<dbReference type="PROSITE" id="PS51371">
    <property type="entry name" value="CBS"/>
    <property type="match status" value="3"/>
</dbReference>
<keyword evidence="5" id="KW-1185">Reference proteome</keyword>
<dbReference type="Gene3D" id="3.30.160.100">
    <property type="entry name" value="Ribosome hibernation promotion factor-like"/>
    <property type="match status" value="1"/>
</dbReference>
<organism evidence="4 5">
    <name type="scientific">Geoglobus ahangari</name>
    <dbReference type="NCBI Taxonomy" id="113653"/>
    <lineage>
        <taxon>Archaea</taxon>
        <taxon>Methanobacteriati</taxon>
        <taxon>Methanobacteriota</taxon>
        <taxon>Archaeoglobi</taxon>
        <taxon>Archaeoglobales</taxon>
        <taxon>Archaeoglobaceae</taxon>
        <taxon>Geoglobus</taxon>
    </lineage>
</organism>
<reference evidence="4 5" key="1">
    <citation type="submission" date="2015-04" db="EMBL/GenBank/DDBJ databases">
        <title>The complete genome sequence of the hyperthermophilic, obligate iron-reducing archaeon Geoglobus ahangari strain 234T.</title>
        <authorList>
            <person name="Manzella M.P."/>
            <person name="Holmes D.E."/>
            <person name="Rocheleau J.M."/>
            <person name="Chung A."/>
            <person name="Reguera G."/>
            <person name="Kashefi K."/>
        </authorList>
    </citation>
    <scope>NUCLEOTIDE SEQUENCE [LARGE SCALE GENOMIC DNA]</scope>
    <source>
        <strain evidence="4 5">234</strain>
    </source>
</reference>
<dbReference type="Pfam" id="PF00571">
    <property type="entry name" value="CBS"/>
    <property type="match status" value="3"/>
</dbReference>
<keyword evidence="1 2" id="KW-0129">CBS domain</keyword>
<dbReference type="CDD" id="cd02205">
    <property type="entry name" value="CBS_pair_SF"/>
    <property type="match status" value="1"/>
</dbReference>
<evidence type="ECO:0000313" key="4">
    <source>
        <dbReference type="EMBL" id="AKG92083.1"/>
    </source>
</evidence>
<dbReference type="GeneID" id="24803155"/>
<dbReference type="SUPFAM" id="SSF54631">
    <property type="entry name" value="CBS-domain pair"/>
    <property type="match status" value="2"/>
</dbReference>
<dbReference type="InterPro" id="IPR036567">
    <property type="entry name" value="RHF-like"/>
</dbReference>
<dbReference type="EMBL" id="CP011267">
    <property type="protein sequence ID" value="AKG92083.1"/>
    <property type="molecule type" value="Genomic_DNA"/>
</dbReference>
<dbReference type="InterPro" id="IPR051257">
    <property type="entry name" value="Diverse_CBS-Domain"/>
</dbReference>
<dbReference type="PANTHER" id="PTHR43080">
    <property type="entry name" value="CBS DOMAIN-CONTAINING PROTEIN CBSX3, MITOCHONDRIAL"/>
    <property type="match status" value="1"/>
</dbReference>
<name>A0A0F7IER8_9EURY</name>
<dbReference type="RefSeq" id="WP_048096689.1">
    <property type="nucleotide sequence ID" value="NZ_CP011267.1"/>
</dbReference>
<gene>
    <name evidence="4" type="ORF">GAH_00574</name>
</gene>
<evidence type="ECO:0000259" key="3">
    <source>
        <dbReference type="PROSITE" id="PS51371"/>
    </source>
</evidence>
<dbReference type="Gene3D" id="3.10.580.10">
    <property type="entry name" value="CBS-domain"/>
    <property type="match status" value="2"/>
</dbReference>
<dbReference type="InParanoid" id="A0A0F7IER8"/>
<dbReference type="AlphaFoldDB" id="A0A0F7IER8"/>
<accession>A0A0F7IER8</accession>
<dbReference type="PATRIC" id="fig|113653.22.peg.575"/>
<dbReference type="FunCoup" id="A0A0F7IER8">
    <property type="interactions" value="17"/>
</dbReference>
<evidence type="ECO:0000256" key="2">
    <source>
        <dbReference type="PROSITE-ProRule" id="PRU00703"/>
    </source>
</evidence>
<dbReference type="PIRSF" id="PIRSF036983">
    <property type="entry name" value="UCP_2CBS_MJ1404"/>
    <property type="match status" value="1"/>
</dbReference>
<dbReference type="STRING" id="113653.GAH_00574"/>
<feature type="domain" description="CBS" evidence="3">
    <location>
        <begin position="9"/>
        <end position="70"/>
    </location>
</feature>
<feature type="domain" description="CBS" evidence="3">
    <location>
        <begin position="215"/>
        <end position="272"/>
    </location>
</feature>
<dbReference type="PANTHER" id="PTHR43080:SF2">
    <property type="entry name" value="CBS DOMAIN-CONTAINING PROTEIN"/>
    <property type="match status" value="1"/>
</dbReference>
<feature type="domain" description="CBS" evidence="3">
    <location>
        <begin position="137"/>
        <end position="193"/>
    </location>
</feature>
<proteinExistence type="predicted"/>
<dbReference type="KEGG" id="gah:GAH_00574"/>
<dbReference type="InterPro" id="IPR014651">
    <property type="entry name" value="UCP036983_2CBS_MJ1404"/>
</dbReference>
<dbReference type="SMART" id="SM00116">
    <property type="entry name" value="CBS"/>
    <property type="match status" value="3"/>
</dbReference>
<dbReference type="HOGENOM" id="CLU_035203_0_0_2"/>
<dbReference type="InterPro" id="IPR046342">
    <property type="entry name" value="CBS_dom_sf"/>
</dbReference>
<dbReference type="SUPFAM" id="SSF69754">
    <property type="entry name" value="Ribosome binding protein Y (YfiA homologue)"/>
    <property type="match status" value="1"/>
</dbReference>
<evidence type="ECO:0000256" key="1">
    <source>
        <dbReference type="ARBA" id="ARBA00023122"/>
    </source>
</evidence>
<protein>
    <submittedName>
        <fullName evidence="4">Putative transcriptional regulator, contains C-terminal CBS domain</fullName>
    </submittedName>
</protein>